<dbReference type="SUPFAM" id="SSF46785">
    <property type="entry name" value="Winged helix' DNA-binding domain"/>
    <property type="match status" value="1"/>
</dbReference>
<keyword evidence="2" id="KW-0238">DNA-binding</keyword>
<keyword evidence="6" id="KW-1185">Reference proteome</keyword>
<sequence>MLAIERRNKIKKILIDKKSVKVTDLVKEFRVSEETIRRDLNQLETEGFLKKNYGGAILVDEFLSSAPILPIQKRKEKFFHEKQLIGRAAAELIQDNQTIIFDAGSTTWHAASEGTNKQNLKVITNAMNIAEECTKSQTASIYLLGGKLRRNSLSTVGPQAEEELKKYNANYVFLGTSGISLRQGITSSDLYEAEMKKAMVFAGEKIVVLADHSKFSSVGLTSFCDFNDVDIIITSDLVPTHNLEEIRYKGVEVIVVSVAEENIPS</sequence>
<evidence type="ECO:0000313" key="6">
    <source>
        <dbReference type="Proteomes" id="UP000339690"/>
    </source>
</evidence>
<protein>
    <submittedName>
        <fullName evidence="5">DeoR family transcriptional regulator</fullName>
    </submittedName>
</protein>
<dbReference type="PANTHER" id="PTHR30363:SF44">
    <property type="entry name" value="AGA OPERON TRANSCRIPTIONAL REPRESSOR-RELATED"/>
    <property type="match status" value="1"/>
</dbReference>
<gene>
    <name evidence="5" type="ORF">GI584_06175</name>
</gene>
<dbReference type="PANTHER" id="PTHR30363">
    <property type="entry name" value="HTH-TYPE TRANSCRIPTIONAL REGULATOR SRLR-RELATED"/>
    <property type="match status" value="1"/>
</dbReference>
<dbReference type="SMART" id="SM01134">
    <property type="entry name" value="DeoRC"/>
    <property type="match status" value="1"/>
</dbReference>
<dbReference type="Pfam" id="PF08220">
    <property type="entry name" value="HTH_DeoR"/>
    <property type="match status" value="1"/>
</dbReference>
<dbReference type="AlphaFoldDB" id="A0A5Q2THM0"/>
<feature type="domain" description="HTH deoR-type" evidence="4">
    <location>
        <begin position="3"/>
        <end position="58"/>
    </location>
</feature>
<evidence type="ECO:0000256" key="1">
    <source>
        <dbReference type="ARBA" id="ARBA00023015"/>
    </source>
</evidence>
<dbReference type="InterPro" id="IPR036390">
    <property type="entry name" value="WH_DNA-bd_sf"/>
</dbReference>
<dbReference type="GO" id="GO:0003677">
    <property type="term" value="F:DNA binding"/>
    <property type="evidence" value="ECO:0007669"/>
    <property type="project" value="UniProtKB-KW"/>
</dbReference>
<evidence type="ECO:0000313" key="5">
    <source>
        <dbReference type="EMBL" id="QGH33627.1"/>
    </source>
</evidence>
<dbReference type="Pfam" id="PF00455">
    <property type="entry name" value="DeoRC"/>
    <property type="match status" value="1"/>
</dbReference>
<keyword evidence="1" id="KW-0805">Transcription regulation</keyword>
<dbReference type="RefSeq" id="WP_153790636.1">
    <property type="nucleotide sequence ID" value="NZ_CP045915.1"/>
</dbReference>
<dbReference type="InterPro" id="IPR001034">
    <property type="entry name" value="DeoR_HTH"/>
</dbReference>
<dbReference type="GO" id="GO:0003700">
    <property type="term" value="F:DNA-binding transcription factor activity"/>
    <property type="evidence" value="ECO:0007669"/>
    <property type="project" value="InterPro"/>
</dbReference>
<evidence type="ECO:0000256" key="3">
    <source>
        <dbReference type="ARBA" id="ARBA00023163"/>
    </source>
</evidence>
<dbReference type="SMART" id="SM00420">
    <property type="entry name" value="HTH_DEOR"/>
    <property type="match status" value="1"/>
</dbReference>
<dbReference type="PRINTS" id="PR00037">
    <property type="entry name" value="HTHLACR"/>
</dbReference>
<reference evidence="5 6" key="1">
    <citation type="submission" date="2019-11" db="EMBL/GenBank/DDBJ databases">
        <title>Gracilibacillus salitolerans sp. nov., a moderate halophile isolated from a saline soil in northwest China.</title>
        <authorList>
            <person name="Gan L."/>
        </authorList>
    </citation>
    <scope>NUCLEOTIDE SEQUENCE [LARGE SCALE GENOMIC DNA]</scope>
    <source>
        <strain evidence="5 6">SCU50</strain>
    </source>
</reference>
<keyword evidence="3" id="KW-0804">Transcription</keyword>
<name>A0A5Q2THM0_9BACI</name>
<organism evidence="5 6">
    <name type="scientific">Gracilibacillus salitolerans</name>
    <dbReference type="NCBI Taxonomy" id="2663022"/>
    <lineage>
        <taxon>Bacteria</taxon>
        <taxon>Bacillati</taxon>
        <taxon>Bacillota</taxon>
        <taxon>Bacilli</taxon>
        <taxon>Bacillales</taxon>
        <taxon>Bacillaceae</taxon>
        <taxon>Gracilibacillus</taxon>
    </lineage>
</organism>
<proteinExistence type="predicted"/>
<dbReference type="InterPro" id="IPR037171">
    <property type="entry name" value="NagB/RpiA_transferase-like"/>
</dbReference>
<dbReference type="PROSITE" id="PS51000">
    <property type="entry name" value="HTH_DEOR_2"/>
    <property type="match status" value="1"/>
</dbReference>
<dbReference type="PROSITE" id="PS00894">
    <property type="entry name" value="HTH_DEOR_1"/>
    <property type="match status" value="1"/>
</dbReference>
<accession>A0A5Q2THM0</accession>
<dbReference type="Gene3D" id="1.10.10.10">
    <property type="entry name" value="Winged helix-like DNA-binding domain superfamily/Winged helix DNA-binding domain"/>
    <property type="match status" value="1"/>
</dbReference>
<dbReference type="Proteomes" id="UP000339690">
    <property type="component" value="Chromosome"/>
</dbReference>
<dbReference type="InterPro" id="IPR014036">
    <property type="entry name" value="DeoR-like_C"/>
</dbReference>
<dbReference type="InterPro" id="IPR050313">
    <property type="entry name" value="Carb_Metab_HTH_regulators"/>
</dbReference>
<dbReference type="KEGG" id="grc:GI584_06175"/>
<dbReference type="EMBL" id="CP045915">
    <property type="protein sequence ID" value="QGH33627.1"/>
    <property type="molecule type" value="Genomic_DNA"/>
</dbReference>
<evidence type="ECO:0000256" key="2">
    <source>
        <dbReference type="ARBA" id="ARBA00023125"/>
    </source>
</evidence>
<evidence type="ECO:0000259" key="4">
    <source>
        <dbReference type="PROSITE" id="PS51000"/>
    </source>
</evidence>
<dbReference type="InterPro" id="IPR036388">
    <property type="entry name" value="WH-like_DNA-bd_sf"/>
</dbReference>
<dbReference type="Gene3D" id="3.40.50.1360">
    <property type="match status" value="1"/>
</dbReference>
<dbReference type="SUPFAM" id="SSF100950">
    <property type="entry name" value="NagB/RpiA/CoA transferase-like"/>
    <property type="match status" value="1"/>
</dbReference>
<dbReference type="InterPro" id="IPR018356">
    <property type="entry name" value="Tscrpt_reg_HTH_DeoR_CS"/>
</dbReference>